<evidence type="ECO:0000256" key="2">
    <source>
        <dbReference type="ARBA" id="ARBA00004532"/>
    </source>
</evidence>
<evidence type="ECO:0000313" key="7">
    <source>
        <dbReference type="Ensembl" id="ENSSPAP00000023578.1"/>
    </source>
</evidence>
<dbReference type="GO" id="GO:0015267">
    <property type="term" value="F:channel activity"/>
    <property type="evidence" value="ECO:0007669"/>
    <property type="project" value="InterPro"/>
</dbReference>
<keyword evidence="4" id="KW-1053">Target membrane</keyword>
<accession>A0A3B5AQ38</accession>
<reference evidence="7" key="1">
    <citation type="submission" date="2023-09" db="UniProtKB">
        <authorList>
            <consortium name="Ensembl"/>
        </authorList>
    </citation>
    <scope>IDENTIFICATION</scope>
</reference>
<feature type="chain" id="PRO_5017334202" evidence="6">
    <location>
        <begin position="17"/>
        <end position="166"/>
    </location>
</feature>
<dbReference type="SUPFAM" id="SSF63724">
    <property type="entry name" value="Cytolysin/lectin"/>
    <property type="match status" value="1"/>
</dbReference>
<dbReference type="GeneTree" id="ENSGT00940000177763"/>
<name>A0A3B5AQ38_9TELE</name>
<dbReference type="GO" id="GO:0046930">
    <property type="term" value="C:pore complex"/>
    <property type="evidence" value="ECO:0007669"/>
    <property type="project" value="InterPro"/>
</dbReference>
<dbReference type="PANTHER" id="PTHR40388">
    <property type="entry name" value="BRYOPORIN"/>
    <property type="match status" value="1"/>
</dbReference>
<dbReference type="PANTHER" id="PTHR40388:SF2">
    <property type="entry name" value="ACTINOPORIN-LIKE PROTEIN"/>
    <property type="match status" value="1"/>
</dbReference>
<evidence type="ECO:0000256" key="3">
    <source>
        <dbReference type="ARBA" id="ARBA00022537"/>
    </source>
</evidence>
<dbReference type="Gene3D" id="2.60.270.20">
    <property type="entry name" value="Cytolysin/lectin"/>
    <property type="match status" value="1"/>
</dbReference>
<evidence type="ECO:0000256" key="6">
    <source>
        <dbReference type="SAM" id="SignalP"/>
    </source>
</evidence>
<dbReference type="GO" id="GO:0051715">
    <property type="term" value="P:cytolysis in another organism"/>
    <property type="evidence" value="ECO:0007669"/>
    <property type="project" value="InterPro"/>
</dbReference>
<sequence length="166" mass="18317">MEFVSLALDITQTALAVCEVAASASPTDRQSCLPSWCCVYPLRPRIDPSSFGYMAFAKIPRAACGCAGIFTYELLSSSTRTSTEQIAVMFKVPFDQNLKSNAYAVGVFDISKECNRYLFQDMTKGLDTTFIRGKAKVPVLIHRSRQVTIMAAISMLCHKLGFHNVV</sequence>
<dbReference type="AlphaFoldDB" id="A0A3B5AQ38"/>
<protein>
    <submittedName>
        <fullName evidence="7">Uncharacterized protein</fullName>
    </submittedName>
</protein>
<feature type="signal peptide" evidence="6">
    <location>
        <begin position="1"/>
        <end position="16"/>
    </location>
</feature>
<dbReference type="InterPro" id="IPR009104">
    <property type="entry name" value="Anemon_actinoporin-like"/>
</dbReference>
<evidence type="ECO:0000256" key="5">
    <source>
        <dbReference type="ARBA" id="ARBA00023331"/>
    </source>
</evidence>
<dbReference type="GO" id="GO:0006812">
    <property type="term" value="P:monoatomic cation transport"/>
    <property type="evidence" value="ECO:0007669"/>
    <property type="project" value="InterPro"/>
</dbReference>
<keyword evidence="3" id="KW-1052">Target cell membrane</keyword>
<dbReference type="GO" id="GO:0046931">
    <property type="term" value="P:pore complex assembly"/>
    <property type="evidence" value="ECO:0007669"/>
    <property type="project" value="InterPro"/>
</dbReference>
<dbReference type="GO" id="GO:0042151">
    <property type="term" value="C:nematocyst"/>
    <property type="evidence" value="ECO:0007669"/>
    <property type="project" value="UniProtKB-SubCell"/>
</dbReference>
<comment type="subcellular location">
    <subcellularLocation>
        <location evidence="2">Nematocyst</location>
    </subcellularLocation>
    <subcellularLocation>
        <location evidence="1">Target cell membrane</location>
    </subcellularLocation>
</comment>
<keyword evidence="6" id="KW-0732">Signal</keyword>
<keyword evidence="4" id="KW-0472">Membrane</keyword>
<evidence type="ECO:0000256" key="4">
    <source>
        <dbReference type="ARBA" id="ARBA00023298"/>
    </source>
</evidence>
<dbReference type="InterPro" id="IPR050677">
    <property type="entry name" value="Actinoporin_PFT"/>
</dbReference>
<dbReference type="Ensembl" id="ENSSPAT00000023957.1">
    <property type="protein sequence ID" value="ENSSPAP00000023578.1"/>
    <property type="gene ID" value="ENSSPAG00000017794.1"/>
</dbReference>
<proteinExistence type="predicted"/>
<dbReference type="GO" id="GO:0044218">
    <property type="term" value="C:other organism cell membrane"/>
    <property type="evidence" value="ECO:0007669"/>
    <property type="project" value="UniProtKB-KW"/>
</dbReference>
<dbReference type="InterPro" id="IPR015926">
    <property type="entry name" value="Cytolysin/lectin"/>
</dbReference>
<dbReference type="Pfam" id="PF06369">
    <property type="entry name" value="Anemone_cytotox"/>
    <property type="match status" value="1"/>
</dbReference>
<evidence type="ECO:0000256" key="1">
    <source>
        <dbReference type="ARBA" id="ARBA00004175"/>
    </source>
</evidence>
<keyword evidence="5" id="KW-0166">Nematocyst</keyword>
<organism evidence="7">
    <name type="scientific">Stegastes partitus</name>
    <name type="common">bicolor damselfish</name>
    <dbReference type="NCBI Taxonomy" id="144197"/>
    <lineage>
        <taxon>Eukaryota</taxon>
        <taxon>Metazoa</taxon>
        <taxon>Chordata</taxon>
        <taxon>Craniata</taxon>
        <taxon>Vertebrata</taxon>
        <taxon>Euteleostomi</taxon>
        <taxon>Actinopterygii</taxon>
        <taxon>Neopterygii</taxon>
        <taxon>Teleostei</taxon>
        <taxon>Neoteleostei</taxon>
        <taxon>Acanthomorphata</taxon>
        <taxon>Ovalentaria</taxon>
        <taxon>Pomacentridae</taxon>
        <taxon>Stegastes</taxon>
    </lineage>
</organism>